<dbReference type="EMBL" id="VJWA01000002">
    <property type="protein sequence ID" value="TRW14977.1"/>
    <property type="molecule type" value="Genomic_DNA"/>
</dbReference>
<accession>A0A552U9T1</accession>
<dbReference type="OrthoDB" id="7201546at2"/>
<dbReference type="RefSeq" id="WP_144335146.1">
    <property type="nucleotide sequence ID" value="NZ_VJWA01000002.1"/>
</dbReference>
<proteinExistence type="predicted"/>
<organism evidence="1 2">
    <name type="scientific">Glacieibacterium frigidum</name>
    <dbReference type="NCBI Taxonomy" id="2593303"/>
    <lineage>
        <taxon>Bacteria</taxon>
        <taxon>Pseudomonadati</taxon>
        <taxon>Pseudomonadota</taxon>
        <taxon>Alphaproteobacteria</taxon>
        <taxon>Sphingomonadales</taxon>
        <taxon>Sphingosinicellaceae</taxon>
        <taxon>Glacieibacterium</taxon>
    </lineage>
</organism>
<dbReference type="AlphaFoldDB" id="A0A552U9T1"/>
<dbReference type="Proteomes" id="UP000317894">
    <property type="component" value="Unassembled WGS sequence"/>
</dbReference>
<evidence type="ECO:0008006" key="3">
    <source>
        <dbReference type="Google" id="ProtNLM"/>
    </source>
</evidence>
<protein>
    <recommendedName>
        <fullName evidence="3">DUF4440 domain-containing protein</fullName>
    </recommendedName>
</protein>
<sequence>MIALLALAVASGSVADAERAFAAQAAREGQWTAFRATASADAVMFVPGMVRAQDWLKSRADPPVPYKWWPDRTLTACDASAGFSTGGSIDAAGTHGRFRTIWTRTPDGWRWVLDEGAPLTMRPAGARPLAAETASCTAAAQARAALPHLTAPARYAQADAMLDGQAAAMFALPAIVSGASDDATLAWQVRGDAATGRRVLLVWAWTGTAHDLRAAQVTLP</sequence>
<evidence type="ECO:0000313" key="2">
    <source>
        <dbReference type="Proteomes" id="UP000317894"/>
    </source>
</evidence>
<comment type="caution">
    <text evidence="1">The sequence shown here is derived from an EMBL/GenBank/DDBJ whole genome shotgun (WGS) entry which is preliminary data.</text>
</comment>
<gene>
    <name evidence="1" type="ORF">FMM06_15065</name>
</gene>
<evidence type="ECO:0000313" key="1">
    <source>
        <dbReference type="EMBL" id="TRW14977.1"/>
    </source>
</evidence>
<reference evidence="1 2" key="1">
    <citation type="submission" date="2019-07" db="EMBL/GenBank/DDBJ databases">
        <title>Novel species isolated from glacier.</title>
        <authorList>
            <person name="Liu Q."/>
            <person name="Xin Y.-H."/>
        </authorList>
    </citation>
    <scope>NUCLEOTIDE SEQUENCE [LARGE SCALE GENOMIC DNA]</scope>
    <source>
        <strain evidence="1 2">LB1R16</strain>
    </source>
</reference>
<name>A0A552U9T1_9SPHN</name>
<keyword evidence="2" id="KW-1185">Reference proteome</keyword>